<gene>
    <name evidence="1" type="ORF">AB1Y20_001930</name>
</gene>
<accession>A0AB34J9N2</accession>
<proteinExistence type="predicted"/>
<dbReference type="EMBL" id="JBGBPQ010000011">
    <property type="protein sequence ID" value="KAL1515298.1"/>
    <property type="molecule type" value="Genomic_DNA"/>
</dbReference>
<protein>
    <submittedName>
        <fullName evidence="1">Uncharacterized protein</fullName>
    </submittedName>
</protein>
<dbReference type="AlphaFoldDB" id="A0AB34J9N2"/>
<sequence>MASSFCGSWSHPLIAITLSRTLDEVVTQSANWERDPPAVFARRLSVGLVMLDAVSLVNSNCLAVDMWGVKGTNAVSGSTTTHPILPLPCCLLRIHQSHFTLSAMRAS</sequence>
<evidence type="ECO:0000313" key="1">
    <source>
        <dbReference type="EMBL" id="KAL1515298.1"/>
    </source>
</evidence>
<keyword evidence="2" id="KW-1185">Reference proteome</keyword>
<comment type="caution">
    <text evidence="1">The sequence shown here is derived from an EMBL/GenBank/DDBJ whole genome shotgun (WGS) entry which is preliminary data.</text>
</comment>
<evidence type="ECO:0000313" key="2">
    <source>
        <dbReference type="Proteomes" id="UP001515480"/>
    </source>
</evidence>
<organism evidence="1 2">
    <name type="scientific">Prymnesium parvum</name>
    <name type="common">Toxic golden alga</name>
    <dbReference type="NCBI Taxonomy" id="97485"/>
    <lineage>
        <taxon>Eukaryota</taxon>
        <taxon>Haptista</taxon>
        <taxon>Haptophyta</taxon>
        <taxon>Prymnesiophyceae</taxon>
        <taxon>Prymnesiales</taxon>
        <taxon>Prymnesiaceae</taxon>
        <taxon>Prymnesium</taxon>
    </lineage>
</organism>
<reference evidence="1 2" key="1">
    <citation type="journal article" date="2024" name="Science">
        <title>Giant polyketide synthase enzymes in the biosynthesis of giant marine polyether toxins.</title>
        <authorList>
            <person name="Fallon T.R."/>
            <person name="Shende V.V."/>
            <person name="Wierzbicki I.H."/>
            <person name="Pendleton A.L."/>
            <person name="Watervoot N.F."/>
            <person name="Auber R.P."/>
            <person name="Gonzalez D.J."/>
            <person name="Wisecaver J.H."/>
            <person name="Moore B.S."/>
        </authorList>
    </citation>
    <scope>NUCLEOTIDE SEQUENCE [LARGE SCALE GENOMIC DNA]</scope>
    <source>
        <strain evidence="1 2">12B1</strain>
    </source>
</reference>
<name>A0AB34J9N2_PRYPA</name>
<dbReference type="Proteomes" id="UP001515480">
    <property type="component" value="Unassembled WGS sequence"/>
</dbReference>